<dbReference type="Gene3D" id="3.30.300.20">
    <property type="match status" value="1"/>
</dbReference>
<keyword evidence="3 4" id="KW-0961">Cell wall biogenesis/degradation</keyword>
<dbReference type="GO" id="GO:0008360">
    <property type="term" value="P:regulation of cell shape"/>
    <property type="evidence" value="ECO:0007669"/>
    <property type="project" value="UniProtKB-KW"/>
</dbReference>
<keyword evidence="4" id="KW-0963">Cytoplasm</keyword>
<dbReference type="PANTHER" id="PTHR35800">
    <property type="entry name" value="PROTEIN JAG"/>
    <property type="match status" value="1"/>
</dbReference>
<evidence type="ECO:0000256" key="3">
    <source>
        <dbReference type="ARBA" id="ARBA00023316"/>
    </source>
</evidence>
<comment type="caution">
    <text evidence="4">Lacks conserved residue(s) required for the propagation of feature annotation.</text>
</comment>
<dbReference type="InterPro" id="IPR036867">
    <property type="entry name" value="R3H_dom_sf"/>
</dbReference>
<dbReference type="SMART" id="SM01245">
    <property type="entry name" value="Jag_N"/>
    <property type="match status" value="1"/>
</dbReference>
<comment type="domain">
    <text evidence="4">Has an N-terminal Jag-N domain and 2 RNA-binding domains (KH and R3H).</text>
</comment>
<evidence type="ECO:0000256" key="2">
    <source>
        <dbReference type="ARBA" id="ARBA00023186"/>
    </source>
</evidence>
<dbReference type="NCBIfam" id="NF041568">
    <property type="entry name" value="Jag_EloR"/>
    <property type="match status" value="1"/>
</dbReference>
<dbReference type="OrthoDB" id="9794483at2"/>
<dbReference type="AlphaFoldDB" id="A0A5A8F8T8"/>
<reference evidence="6 7" key="1">
    <citation type="submission" date="2019-06" db="EMBL/GenBank/DDBJ databases">
        <title>Genomic insights into carbon and energy metabolism of Deferribacter autotrophicus revealed new metabolic traits in the phylum Deferribacteres.</title>
        <authorList>
            <person name="Slobodkin A.I."/>
            <person name="Slobodkina G.B."/>
            <person name="Allioux M."/>
            <person name="Alain K."/>
            <person name="Jebbar M."/>
            <person name="Shadrin V."/>
            <person name="Kublanov I.V."/>
            <person name="Toshchakov S.V."/>
            <person name="Bonch-Osmolovskaya E.A."/>
        </authorList>
    </citation>
    <scope>NUCLEOTIDE SEQUENCE [LARGE SCALE GENOMIC DNA]</scope>
    <source>
        <strain evidence="6 7">SL50</strain>
    </source>
</reference>
<keyword evidence="4" id="KW-0694">RNA-binding</keyword>
<feature type="domain" description="R3H" evidence="5">
    <location>
        <begin position="142"/>
        <end position="208"/>
    </location>
</feature>
<evidence type="ECO:0000313" key="7">
    <source>
        <dbReference type="Proteomes" id="UP000322876"/>
    </source>
</evidence>
<dbReference type="Gene3D" id="3.30.1370.50">
    <property type="entry name" value="R3H-like domain"/>
    <property type="match status" value="1"/>
</dbReference>
<dbReference type="PANTHER" id="PTHR35800:SF1">
    <property type="entry name" value="RNA-BINDING PROTEIN KHPB"/>
    <property type="match status" value="1"/>
</dbReference>
<dbReference type="InterPro" id="IPR039247">
    <property type="entry name" value="KhpB"/>
</dbReference>
<comment type="subunit">
    <text evidence="4">Forms a complex with KhpA.</text>
</comment>
<dbReference type="GO" id="GO:0005737">
    <property type="term" value="C:cytoplasm"/>
    <property type="evidence" value="ECO:0007669"/>
    <property type="project" value="UniProtKB-SubCell"/>
</dbReference>
<dbReference type="InterPro" id="IPR032782">
    <property type="entry name" value="KhpB_N"/>
</dbReference>
<dbReference type="RefSeq" id="WP_149265770.1">
    <property type="nucleotide sequence ID" value="NZ_VFJB01000003.1"/>
</dbReference>
<comment type="subcellular location">
    <subcellularLocation>
        <location evidence="4">Cytoplasm</location>
    </subcellularLocation>
</comment>
<dbReference type="GO" id="GO:0009252">
    <property type="term" value="P:peptidoglycan biosynthetic process"/>
    <property type="evidence" value="ECO:0007669"/>
    <property type="project" value="UniProtKB-UniRule"/>
</dbReference>
<dbReference type="Proteomes" id="UP000322876">
    <property type="component" value="Unassembled WGS sequence"/>
</dbReference>
<keyword evidence="7" id="KW-1185">Reference proteome</keyword>
<comment type="function">
    <text evidence="4">A probable RNA chaperone. Forms a complex with KhpA which binds to cellular RNA and controls its expression. Plays a role in peptidoglycan (PG) homeostasis and cell length regulation.</text>
</comment>
<dbReference type="GO" id="GO:0003723">
    <property type="term" value="F:RNA binding"/>
    <property type="evidence" value="ECO:0007669"/>
    <property type="project" value="UniProtKB-UniRule"/>
</dbReference>
<sequence length="210" mass="24378">MKYYEVEGSTVDEAINNFLIQHKIPREYIEIEIIEKGSKGLFGFGKKNAKIKIKFDDNEYLKRRSKVILAEILEKAGFEDFHIEVIEDYPYYTLNIQSPDSSLLIGKMGQTLEALQFLVERLLNVDEKSDIKILVDVENYRKRVIEDLKNRAIELANKVKKTRRVEKLPPMIPMVRKEIHTALKSISGVRTESYGDGNIKTIYIIPEDIK</sequence>
<dbReference type="CDD" id="cd02414">
    <property type="entry name" value="KH-II_Jag"/>
    <property type="match status" value="1"/>
</dbReference>
<dbReference type="Pfam" id="PF14804">
    <property type="entry name" value="Jag_N"/>
    <property type="match status" value="1"/>
</dbReference>
<evidence type="ECO:0000256" key="1">
    <source>
        <dbReference type="ARBA" id="ARBA00022960"/>
    </source>
</evidence>
<dbReference type="InterPro" id="IPR015946">
    <property type="entry name" value="KH_dom-like_a/b"/>
</dbReference>
<evidence type="ECO:0000313" key="6">
    <source>
        <dbReference type="EMBL" id="KAA0259012.1"/>
    </source>
</evidence>
<evidence type="ECO:0000256" key="4">
    <source>
        <dbReference type="HAMAP-Rule" id="MF_00867"/>
    </source>
</evidence>
<dbReference type="Pfam" id="PF01424">
    <property type="entry name" value="R3H"/>
    <property type="match status" value="1"/>
</dbReference>
<keyword evidence="1 4" id="KW-0133">Cell shape</keyword>
<dbReference type="InterPro" id="IPR038008">
    <property type="entry name" value="Jag_KH"/>
</dbReference>
<accession>A0A5A8F8T8</accession>
<comment type="caution">
    <text evidence="6">The sequence shown here is derived from an EMBL/GenBank/DDBJ whole genome shotgun (WGS) entry which is preliminary data.</text>
</comment>
<protein>
    <recommendedName>
        <fullName evidence="4">RNA-binding protein KhpB</fullName>
    </recommendedName>
    <alternativeName>
        <fullName evidence="4">RNA-binding protein EloR</fullName>
    </alternativeName>
</protein>
<dbReference type="InterPro" id="IPR001374">
    <property type="entry name" value="R3H_dom"/>
</dbReference>
<dbReference type="InterPro" id="IPR038247">
    <property type="entry name" value="Jag_N_dom_sf"/>
</dbReference>
<dbReference type="SMART" id="SM00393">
    <property type="entry name" value="R3H"/>
    <property type="match status" value="1"/>
</dbReference>
<gene>
    <name evidence="4" type="primary">khpB</name>
    <name evidence="4" type="synonym">eloR</name>
    <name evidence="6" type="ORF">FHQ18_03415</name>
</gene>
<keyword evidence="2 4" id="KW-0143">Chaperone</keyword>
<dbReference type="Gene3D" id="3.30.30.80">
    <property type="entry name" value="probable RNA-binding protein from clostridium symbiosum atcc 14940"/>
    <property type="match status" value="1"/>
</dbReference>
<dbReference type="PROSITE" id="PS51061">
    <property type="entry name" value="R3H"/>
    <property type="match status" value="1"/>
</dbReference>
<comment type="similarity">
    <text evidence="4">Belongs to the KhpB RNA-binding protein family.</text>
</comment>
<dbReference type="EMBL" id="VFJB01000003">
    <property type="protein sequence ID" value="KAA0259012.1"/>
    <property type="molecule type" value="Genomic_DNA"/>
</dbReference>
<name>A0A5A8F8T8_9BACT</name>
<dbReference type="GO" id="GO:0071555">
    <property type="term" value="P:cell wall organization"/>
    <property type="evidence" value="ECO:0007669"/>
    <property type="project" value="UniProtKB-KW"/>
</dbReference>
<dbReference type="HAMAP" id="MF_00867">
    <property type="entry name" value="KhpB"/>
    <property type="match status" value="1"/>
</dbReference>
<evidence type="ECO:0000259" key="5">
    <source>
        <dbReference type="PROSITE" id="PS51061"/>
    </source>
</evidence>
<organism evidence="6 7">
    <name type="scientific">Deferribacter autotrophicus</name>
    <dbReference type="NCBI Taxonomy" id="500465"/>
    <lineage>
        <taxon>Bacteria</taxon>
        <taxon>Pseudomonadati</taxon>
        <taxon>Deferribacterota</taxon>
        <taxon>Deferribacteres</taxon>
        <taxon>Deferribacterales</taxon>
        <taxon>Deferribacteraceae</taxon>
        <taxon>Deferribacter</taxon>
    </lineage>
</organism>
<proteinExistence type="inferred from homology"/>